<dbReference type="EMBL" id="KN822996">
    <property type="protein sequence ID" value="KIO28319.1"/>
    <property type="molecule type" value="Genomic_DNA"/>
</dbReference>
<dbReference type="HOGENOM" id="CLU_889013_0_0_1"/>
<gene>
    <name evidence="2" type="ORF">M407DRAFT_22522</name>
</gene>
<feature type="compositionally biased region" description="Basic and acidic residues" evidence="1">
    <location>
        <begin position="194"/>
        <end position="212"/>
    </location>
</feature>
<feature type="compositionally biased region" description="Basic residues" evidence="1">
    <location>
        <begin position="38"/>
        <end position="52"/>
    </location>
</feature>
<organism evidence="2 3">
    <name type="scientific">Tulasnella calospora MUT 4182</name>
    <dbReference type="NCBI Taxonomy" id="1051891"/>
    <lineage>
        <taxon>Eukaryota</taxon>
        <taxon>Fungi</taxon>
        <taxon>Dikarya</taxon>
        <taxon>Basidiomycota</taxon>
        <taxon>Agaricomycotina</taxon>
        <taxon>Agaricomycetes</taxon>
        <taxon>Cantharellales</taxon>
        <taxon>Tulasnellaceae</taxon>
        <taxon>Tulasnella</taxon>
    </lineage>
</organism>
<reference evidence="2 3" key="1">
    <citation type="submission" date="2014-04" db="EMBL/GenBank/DDBJ databases">
        <authorList>
            <consortium name="DOE Joint Genome Institute"/>
            <person name="Kuo A."/>
            <person name="Girlanda M."/>
            <person name="Perotto S."/>
            <person name="Kohler A."/>
            <person name="Nagy L.G."/>
            <person name="Floudas D."/>
            <person name="Copeland A."/>
            <person name="Barry K.W."/>
            <person name="Cichocki N."/>
            <person name="Veneault-Fourrey C."/>
            <person name="LaButti K."/>
            <person name="Lindquist E.A."/>
            <person name="Lipzen A."/>
            <person name="Lundell T."/>
            <person name="Morin E."/>
            <person name="Murat C."/>
            <person name="Sun H."/>
            <person name="Tunlid A."/>
            <person name="Henrissat B."/>
            <person name="Grigoriev I.V."/>
            <person name="Hibbett D.S."/>
            <person name="Martin F."/>
            <person name="Nordberg H.P."/>
            <person name="Cantor M.N."/>
            <person name="Hua S.X."/>
        </authorList>
    </citation>
    <scope>NUCLEOTIDE SEQUENCE [LARGE SCALE GENOMIC DNA]</scope>
    <source>
        <strain evidence="2 3">MUT 4182</strain>
    </source>
</reference>
<feature type="compositionally biased region" description="Low complexity" evidence="1">
    <location>
        <begin position="225"/>
        <end position="242"/>
    </location>
</feature>
<evidence type="ECO:0000313" key="2">
    <source>
        <dbReference type="EMBL" id="KIO28319.1"/>
    </source>
</evidence>
<feature type="compositionally biased region" description="Basic and acidic residues" evidence="1">
    <location>
        <begin position="65"/>
        <end position="102"/>
    </location>
</feature>
<feature type="region of interest" description="Disordered" evidence="1">
    <location>
        <begin position="25"/>
        <end position="266"/>
    </location>
</feature>
<evidence type="ECO:0000313" key="3">
    <source>
        <dbReference type="Proteomes" id="UP000054248"/>
    </source>
</evidence>
<keyword evidence="3" id="KW-1185">Reference proteome</keyword>
<feature type="compositionally biased region" description="Basic and acidic residues" evidence="1">
    <location>
        <begin position="112"/>
        <end position="125"/>
    </location>
</feature>
<sequence length="313" mass="34318">MGSTIVSPVARTLIDRIERIEDFEARSEQEIHLMASQGKKHRKDKHRNKKSKGSPTSEAYSSYDIKGKGREPGTRPDETEQIRLDKQFTENEQARLYEDDNKTATGNAGHTTTKDKAKSKGSNDRKKSKAKSHLDLTQWIETPSPTPESRIPASSPIRALKQIPSGGYLAKAWTGDMDKKRKSGGHKVSRYTKRKLDSQEARVRAWRERSDISEGAIGRGGGPPDDSSSSSDSSSSDSSTISRSHDSDTSTNSEPGSSEDADSVNVSSSRILCSGIASGSTRGALFSLLPPLPYLIWVHTDSYSRQDSSMRAT</sequence>
<dbReference type="Proteomes" id="UP000054248">
    <property type="component" value="Unassembled WGS sequence"/>
</dbReference>
<name>A0A0C3QMY9_9AGAM</name>
<reference evidence="3" key="2">
    <citation type="submission" date="2015-01" db="EMBL/GenBank/DDBJ databases">
        <title>Evolutionary Origins and Diversification of the Mycorrhizal Mutualists.</title>
        <authorList>
            <consortium name="DOE Joint Genome Institute"/>
            <consortium name="Mycorrhizal Genomics Consortium"/>
            <person name="Kohler A."/>
            <person name="Kuo A."/>
            <person name="Nagy L.G."/>
            <person name="Floudas D."/>
            <person name="Copeland A."/>
            <person name="Barry K.W."/>
            <person name="Cichocki N."/>
            <person name="Veneault-Fourrey C."/>
            <person name="LaButti K."/>
            <person name="Lindquist E.A."/>
            <person name="Lipzen A."/>
            <person name="Lundell T."/>
            <person name="Morin E."/>
            <person name="Murat C."/>
            <person name="Riley R."/>
            <person name="Ohm R."/>
            <person name="Sun H."/>
            <person name="Tunlid A."/>
            <person name="Henrissat B."/>
            <person name="Grigoriev I.V."/>
            <person name="Hibbett D.S."/>
            <person name="Martin F."/>
        </authorList>
    </citation>
    <scope>NUCLEOTIDE SEQUENCE [LARGE SCALE GENOMIC DNA]</scope>
    <source>
        <strain evidence="3">MUT 4182</strain>
    </source>
</reference>
<proteinExistence type="predicted"/>
<dbReference type="AlphaFoldDB" id="A0A0C3QMY9"/>
<feature type="compositionally biased region" description="Basic residues" evidence="1">
    <location>
        <begin position="180"/>
        <end position="193"/>
    </location>
</feature>
<evidence type="ECO:0000256" key="1">
    <source>
        <dbReference type="SAM" id="MobiDB-lite"/>
    </source>
</evidence>
<protein>
    <submittedName>
        <fullName evidence="2">Uncharacterized protein</fullName>
    </submittedName>
</protein>
<accession>A0A0C3QMY9</accession>